<keyword evidence="1" id="KW-0808">Transferase</keyword>
<name>A0A657LW06_9HYPH</name>
<evidence type="ECO:0000256" key="2">
    <source>
        <dbReference type="ARBA" id="ARBA00022777"/>
    </source>
</evidence>
<organism evidence="4 5">
    <name type="scientific">Pararhizobium antarcticum</name>
    <dbReference type="NCBI Taxonomy" id="1798805"/>
    <lineage>
        <taxon>Bacteria</taxon>
        <taxon>Pseudomonadati</taxon>
        <taxon>Pseudomonadota</taxon>
        <taxon>Alphaproteobacteria</taxon>
        <taxon>Hyphomicrobiales</taxon>
        <taxon>Rhizobiaceae</taxon>
        <taxon>Rhizobium/Agrobacterium group</taxon>
        <taxon>Pararhizobium</taxon>
    </lineage>
</organism>
<evidence type="ECO:0000256" key="1">
    <source>
        <dbReference type="ARBA" id="ARBA00022679"/>
    </source>
</evidence>
<reference evidence="4 5" key="1">
    <citation type="submission" date="2016-02" db="EMBL/GenBank/DDBJ databases">
        <title>Genome sequencing of a beta-galactosidase producing bacteria Rhizobium sp. 59.</title>
        <authorList>
            <person name="Wang D."/>
            <person name="Kot W."/>
            <person name="Qin Y."/>
            <person name="Hansen L."/>
            <person name="Naqvi K."/>
            <person name="Rensing C."/>
        </authorList>
    </citation>
    <scope>NUCLEOTIDE SEQUENCE [LARGE SCALE GENOMIC DNA]</scope>
    <source>
        <strain evidence="4 5">59</strain>
    </source>
</reference>
<dbReference type="InterPro" id="IPR052562">
    <property type="entry name" value="Ketohexokinase-related"/>
</dbReference>
<dbReference type="InterPro" id="IPR011611">
    <property type="entry name" value="PfkB_dom"/>
</dbReference>
<gene>
    <name evidence="4" type="ORF">AX760_11885</name>
</gene>
<dbReference type="PROSITE" id="PS00584">
    <property type="entry name" value="PFKB_KINASES_2"/>
    <property type="match status" value="1"/>
</dbReference>
<dbReference type="PANTHER" id="PTHR42774:SF3">
    <property type="entry name" value="KETOHEXOKINASE"/>
    <property type="match status" value="1"/>
</dbReference>
<protein>
    <submittedName>
        <fullName evidence="4">Permease</fullName>
    </submittedName>
</protein>
<dbReference type="SUPFAM" id="SSF53613">
    <property type="entry name" value="Ribokinase-like"/>
    <property type="match status" value="1"/>
</dbReference>
<dbReference type="EMBL" id="LSRP01000057">
    <property type="protein sequence ID" value="OJF99752.1"/>
    <property type="molecule type" value="Genomic_DNA"/>
</dbReference>
<accession>A0A657LW06</accession>
<evidence type="ECO:0000259" key="3">
    <source>
        <dbReference type="Pfam" id="PF00294"/>
    </source>
</evidence>
<dbReference type="InterPro" id="IPR029056">
    <property type="entry name" value="Ribokinase-like"/>
</dbReference>
<keyword evidence="2" id="KW-0418">Kinase</keyword>
<dbReference type="RefSeq" id="WP_071831906.1">
    <property type="nucleotide sequence ID" value="NZ_LSRP01000057.1"/>
</dbReference>
<dbReference type="PANTHER" id="PTHR42774">
    <property type="entry name" value="PHOSPHOTRANSFERASE SYSTEM TRANSPORT PROTEIN"/>
    <property type="match status" value="1"/>
</dbReference>
<dbReference type="Proteomes" id="UP000182661">
    <property type="component" value="Unassembled WGS sequence"/>
</dbReference>
<dbReference type="Pfam" id="PF00294">
    <property type="entry name" value="PfkB"/>
    <property type="match status" value="1"/>
</dbReference>
<dbReference type="OrthoDB" id="9795789at2"/>
<evidence type="ECO:0000313" key="4">
    <source>
        <dbReference type="EMBL" id="OJF99752.1"/>
    </source>
</evidence>
<evidence type="ECO:0000313" key="5">
    <source>
        <dbReference type="Proteomes" id="UP000182661"/>
    </source>
</evidence>
<dbReference type="GO" id="GO:0016301">
    <property type="term" value="F:kinase activity"/>
    <property type="evidence" value="ECO:0007669"/>
    <property type="project" value="UniProtKB-KW"/>
</dbReference>
<dbReference type="Gene3D" id="3.40.1190.20">
    <property type="match status" value="1"/>
</dbReference>
<comment type="caution">
    <text evidence="4">The sequence shown here is derived from an EMBL/GenBank/DDBJ whole genome shotgun (WGS) entry which is preliminary data.</text>
</comment>
<proteinExistence type="predicted"/>
<dbReference type="InterPro" id="IPR002173">
    <property type="entry name" value="Carboh/pur_kinase_PfkB_CS"/>
</dbReference>
<keyword evidence="5" id="KW-1185">Reference proteome</keyword>
<sequence length="314" mass="32608">MTRALQVLGFGALAVDDLIYVDRPLSAGKGKVTNRTRDHGGNVATALVAVARLGGRAGFIGWLSDAPSTDMGGLELERQGVDISFAPRRSDARPIRSVITVGPDGDRFIAYDDDVPHGTSDALSNDVLAQAQVLLIDGYATHGEAIVARARALGLAVVADIEWTVGPATGRLLDLSDHLVLPLAFAQASTGEGDVTAILNNLWSEGRSAVVLTDGDRGAFVRQKDDVVFWHVPAHPVTAVDTTGAGDCFHGAYAFSLTQGKSPVESVLFASAAAAISVTGRGGRMALPDHATCVAWMAGEQAPAPQPIGPAALE</sequence>
<dbReference type="AlphaFoldDB" id="A0A657LW06"/>
<feature type="domain" description="Carbohydrate kinase PfkB" evidence="3">
    <location>
        <begin position="26"/>
        <end position="288"/>
    </location>
</feature>